<reference evidence="1" key="1">
    <citation type="journal article" date="2016" name="Int. J. Mol. Sci.">
        <title>Comparative genomics of the extreme acidophile Acidithiobacillus thiooxidans reveals intraspecific divergence and niche adaptation.</title>
        <authorList>
            <person name="Zhang X."/>
            <person name="Feng X."/>
            <person name="Tao J."/>
            <person name="Ma L."/>
            <person name="Xiao Y."/>
            <person name="Liang Y."/>
            <person name="Liu X."/>
            <person name="Yin H."/>
        </authorList>
    </citation>
    <scope>NUCLEOTIDE SEQUENCE [LARGE SCALE GENOMIC DNA]</scope>
    <source>
        <strain evidence="1">DXS-W</strain>
    </source>
</reference>
<keyword evidence="2" id="KW-1185">Reference proteome</keyword>
<dbReference type="RefSeq" id="WP_031574433.1">
    <property type="nucleotide sequence ID" value="NZ_JMEB01000281.1"/>
</dbReference>
<protein>
    <recommendedName>
        <fullName evidence="3">Helix-turn-helix domain-containing protein</fullName>
    </recommendedName>
</protein>
<comment type="caution">
    <text evidence="1">The sequence shown here is derived from an EMBL/GenBank/DDBJ whole genome shotgun (WGS) entry which is preliminary data.</text>
</comment>
<sequence length="65" mass="7677">MKEIEKLLTIDDLAEILSVKRSTIIWHVSHSPKCRLPRVTRLPGTRGPRWRRADVQAWIDQHVEH</sequence>
<dbReference type="GeneID" id="60695975"/>
<dbReference type="SUPFAM" id="SSF46955">
    <property type="entry name" value="Putative DNA-binding domain"/>
    <property type="match status" value="1"/>
</dbReference>
<dbReference type="Proteomes" id="UP000095008">
    <property type="component" value="Unassembled WGS sequence"/>
</dbReference>
<name>A0A1C2I7U0_ACITH</name>
<gene>
    <name evidence="1" type="ORF">A6M23_10495</name>
</gene>
<accession>A0A1C2I7U0</accession>
<evidence type="ECO:0008006" key="3">
    <source>
        <dbReference type="Google" id="ProtNLM"/>
    </source>
</evidence>
<dbReference type="OrthoDB" id="5298957at2"/>
<organism evidence="1 2">
    <name type="scientific">Acidithiobacillus thiooxidans</name>
    <name type="common">Thiobacillus thiooxidans</name>
    <dbReference type="NCBI Taxonomy" id="930"/>
    <lineage>
        <taxon>Bacteria</taxon>
        <taxon>Pseudomonadati</taxon>
        <taxon>Pseudomonadota</taxon>
        <taxon>Acidithiobacillia</taxon>
        <taxon>Acidithiobacillales</taxon>
        <taxon>Acidithiobacillaceae</taxon>
        <taxon>Acidithiobacillus</taxon>
    </lineage>
</organism>
<dbReference type="AlphaFoldDB" id="A0A1C2I7U0"/>
<dbReference type="InterPro" id="IPR009061">
    <property type="entry name" value="DNA-bd_dom_put_sf"/>
</dbReference>
<dbReference type="EMBL" id="LWRY01000118">
    <property type="protein sequence ID" value="OCX72076.1"/>
    <property type="molecule type" value="Genomic_DNA"/>
</dbReference>
<evidence type="ECO:0000313" key="1">
    <source>
        <dbReference type="EMBL" id="OCX72076.1"/>
    </source>
</evidence>
<proteinExistence type="predicted"/>
<evidence type="ECO:0000313" key="2">
    <source>
        <dbReference type="Proteomes" id="UP000095008"/>
    </source>
</evidence>